<dbReference type="OrthoDB" id="9788537at2"/>
<dbReference type="InterPro" id="IPR017938">
    <property type="entry name" value="Riboflavin_synthase-like_b-brl"/>
</dbReference>
<feature type="domain" description="Lumazine-binding" evidence="11">
    <location>
        <begin position="1"/>
        <end position="97"/>
    </location>
</feature>
<dbReference type="EMBL" id="MDTQ01000001">
    <property type="protein sequence ID" value="ODC03858.1"/>
    <property type="molecule type" value="Genomic_DNA"/>
</dbReference>
<accession>A0A1E2VA15</accession>
<proteinExistence type="predicted"/>
<feature type="domain" description="Lumazine-binding" evidence="11">
    <location>
        <begin position="98"/>
        <end position="195"/>
    </location>
</feature>
<dbReference type="SUPFAM" id="SSF63380">
    <property type="entry name" value="Riboflavin synthase domain-like"/>
    <property type="match status" value="2"/>
</dbReference>
<dbReference type="PROSITE" id="PS51177">
    <property type="entry name" value="LUMAZINE_BIND"/>
    <property type="match status" value="2"/>
</dbReference>
<dbReference type="PIRSF" id="PIRSF000498">
    <property type="entry name" value="Riboflavin_syn_A"/>
    <property type="match status" value="1"/>
</dbReference>
<comment type="catalytic activity">
    <reaction evidence="1">
        <text>2 6,7-dimethyl-8-(1-D-ribityl)lumazine + H(+) = 5-amino-6-(D-ribitylamino)uracil + riboflavin</text>
        <dbReference type="Rhea" id="RHEA:20772"/>
        <dbReference type="ChEBI" id="CHEBI:15378"/>
        <dbReference type="ChEBI" id="CHEBI:15934"/>
        <dbReference type="ChEBI" id="CHEBI:57986"/>
        <dbReference type="ChEBI" id="CHEBI:58201"/>
        <dbReference type="EC" id="2.5.1.9"/>
    </reaction>
</comment>
<dbReference type="InterPro" id="IPR023366">
    <property type="entry name" value="ATP_synth_asu-like_sf"/>
</dbReference>
<dbReference type="GO" id="GO:0009231">
    <property type="term" value="P:riboflavin biosynthetic process"/>
    <property type="evidence" value="ECO:0007669"/>
    <property type="project" value="UniProtKB-KW"/>
</dbReference>
<feature type="repeat" description="Lumazine-binding" evidence="10">
    <location>
        <begin position="1"/>
        <end position="97"/>
    </location>
</feature>
<evidence type="ECO:0000256" key="7">
    <source>
        <dbReference type="ARBA" id="ARBA00022679"/>
    </source>
</evidence>
<gene>
    <name evidence="12" type="ORF">BFW38_10190</name>
</gene>
<organism evidence="12 13">
    <name type="scientific">Terasakiispira papahanaumokuakeensis</name>
    <dbReference type="NCBI Taxonomy" id="197479"/>
    <lineage>
        <taxon>Bacteria</taxon>
        <taxon>Pseudomonadati</taxon>
        <taxon>Pseudomonadota</taxon>
        <taxon>Gammaproteobacteria</taxon>
        <taxon>Oceanospirillales</taxon>
        <taxon>Terasakiispira</taxon>
    </lineage>
</organism>
<dbReference type="NCBIfam" id="NF009566">
    <property type="entry name" value="PRK13020.1"/>
    <property type="match status" value="1"/>
</dbReference>
<evidence type="ECO:0000256" key="6">
    <source>
        <dbReference type="ARBA" id="ARBA00022619"/>
    </source>
</evidence>
<dbReference type="CDD" id="cd00402">
    <property type="entry name" value="Riboflavin_synthase_like"/>
    <property type="match status" value="1"/>
</dbReference>
<evidence type="ECO:0000256" key="2">
    <source>
        <dbReference type="ARBA" id="ARBA00002803"/>
    </source>
</evidence>
<dbReference type="RefSeq" id="WP_068998450.1">
    <property type="nucleotide sequence ID" value="NZ_MDTQ01000001.1"/>
</dbReference>
<keyword evidence="8" id="KW-0677">Repeat</keyword>
<dbReference type="Proteomes" id="UP000094291">
    <property type="component" value="Unassembled WGS sequence"/>
</dbReference>
<dbReference type="FunFam" id="2.40.30.20:FF:000003">
    <property type="entry name" value="Riboflavin synthase, alpha subunit"/>
    <property type="match status" value="1"/>
</dbReference>
<dbReference type="AlphaFoldDB" id="A0A1E2VA15"/>
<dbReference type="Gene3D" id="2.40.30.20">
    <property type="match status" value="2"/>
</dbReference>
<comment type="function">
    <text evidence="2">Catalyzes the dismutation of two molecules of 6,7-dimethyl-8-ribityllumazine, resulting in the formation of riboflavin and 5-amino-6-(D-ribitylamino)uracil.</text>
</comment>
<keyword evidence="13" id="KW-1185">Reference proteome</keyword>
<evidence type="ECO:0000256" key="8">
    <source>
        <dbReference type="ARBA" id="ARBA00022737"/>
    </source>
</evidence>
<evidence type="ECO:0000256" key="4">
    <source>
        <dbReference type="ARBA" id="ARBA00012827"/>
    </source>
</evidence>
<evidence type="ECO:0000313" key="13">
    <source>
        <dbReference type="Proteomes" id="UP000094291"/>
    </source>
</evidence>
<evidence type="ECO:0000259" key="11">
    <source>
        <dbReference type="PROSITE" id="PS51177"/>
    </source>
</evidence>
<evidence type="ECO:0000313" key="12">
    <source>
        <dbReference type="EMBL" id="ODC03858.1"/>
    </source>
</evidence>
<evidence type="ECO:0000256" key="10">
    <source>
        <dbReference type="PROSITE-ProRule" id="PRU00524"/>
    </source>
</evidence>
<name>A0A1E2VA15_9GAMM</name>
<comment type="pathway">
    <text evidence="3">Cofactor biosynthesis; riboflavin biosynthesis; riboflavin from 2-hydroxy-3-oxobutyl phosphate and 5-amino-6-(D-ribitylamino)uracil: step 2/2.</text>
</comment>
<comment type="caution">
    <text evidence="12">The sequence shown here is derived from an EMBL/GenBank/DDBJ whole genome shotgun (WGS) entry which is preliminary data.</text>
</comment>
<evidence type="ECO:0000256" key="3">
    <source>
        <dbReference type="ARBA" id="ARBA00004887"/>
    </source>
</evidence>
<dbReference type="EC" id="2.5.1.9" evidence="4 9"/>
<dbReference type="InterPro" id="IPR001783">
    <property type="entry name" value="Lumazine-bd"/>
</dbReference>
<dbReference type="InterPro" id="IPR026017">
    <property type="entry name" value="Lumazine-bd_dom"/>
</dbReference>
<feature type="repeat" description="Lumazine-binding" evidence="10">
    <location>
        <begin position="98"/>
        <end position="195"/>
    </location>
</feature>
<dbReference type="NCBIfam" id="TIGR00187">
    <property type="entry name" value="ribE"/>
    <property type="match status" value="1"/>
</dbReference>
<sequence length="205" mass="22649">MFTGIVKGVCEVVSLTQQQALSTLGIAIPVAWRDGLTHGASIAVNGTCLTVVREDEEAVYFDAMIETLRRTSLGRLQVGDRVNIERAARFNDEIGGHLLSGHVIDQVTVRTIEYPDEHNCRMVFDVPAQWMKYILPKGYIGLDGCSLTVGEVDETGFSVYLIPETRKLTLFGERQQGDHINLEVDSQTQATVDTVERLLAQRGLA</sequence>
<dbReference type="GO" id="GO:0004746">
    <property type="term" value="F:riboflavin synthase activity"/>
    <property type="evidence" value="ECO:0007669"/>
    <property type="project" value="UniProtKB-UniRule"/>
</dbReference>
<dbReference type="PANTHER" id="PTHR21098">
    <property type="entry name" value="RIBOFLAVIN SYNTHASE ALPHA CHAIN"/>
    <property type="match status" value="1"/>
</dbReference>
<reference evidence="12 13" key="1">
    <citation type="submission" date="2016-08" db="EMBL/GenBank/DDBJ databases">
        <authorList>
            <person name="Seilhamer J.J."/>
        </authorList>
    </citation>
    <scope>NUCLEOTIDE SEQUENCE [LARGE SCALE GENOMIC DNA]</scope>
    <source>
        <strain evidence="12 13">PH27A</strain>
    </source>
</reference>
<dbReference type="STRING" id="197479.BFW38_10190"/>
<dbReference type="PANTHER" id="PTHR21098:SF0">
    <property type="entry name" value="RIBOFLAVIN SYNTHASE"/>
    <property type="match status" value="1"/>
</dbReference>
<protein>
    <recommendedName>
        <fullName evidence="5 9">Riboflavin synthase</fullName>
        <ecNumber evidence="4 9">2.5.1.9</ecNumber>
    </recommendedName>
</protein>
<dbReference type="Pfam" id="PF00677">
    <property type="entry name" value="Lum_binding"/>
    <property type="match status" value="2"/>
</dbReference>
<evidence type="ECO:0000256" key="9">
    <source>
        <dbReference type="NCBIfam" id="TIGR00187"/>
    </source>
</evidence>
<evidence type="ECO:0000256" key="5">
    <source>
        <dbReference type="ARBA" id="ARBA00013950"/>
    </source>
</evidence>
<keyword evidence="6" id="KW-0686">Riboflavin biosynthesis</keyword>
<evidence type="ECO:0000256" key="1">
    <source>
        <dbReference type="ARBA" id="ARBA00000968"/>
    </source>
</evidence>
<keyword evidence="7" id="KW-0808">Transferase</keyword>
<dbReference type="NCBIfam" id="NF006767">
    <property type="entry name" value="PRK09289.1"/>
    <property type="match status" value="1"/>
</dbReference>